<evidence type="ECO:0000256" key="6">
    <source>
        <dbReference type="ARBA" id="ARBA00022618"/>
    </source>
</evidence>
<comment type="pathway">
    <text evidence="4 16">Cell wall biogenesis; peptidoglycan biosynthesis.</text>
</comment>
<evidence type="ECO:0000256" key="11">
    <source>
        <dbReference type="ARBA" id="ARBA00022984"/>
    </source>
</evidence>
<protein>
    <recommendedName>
        <fullName evidence="16">UDP-N-acetylenolpyruvoylglucosamine reductase</fullName>
        <ecNumber evidence="16">1.3.1.98</ecNumber>
    </recommendedName>
    <alternativeName>
        <fullName evidence="16">UDP-N-acetylmuramate dehydrogenase</fullName>
    </alternativeName>
</protein>
<dbReference type="InterPro" id="IPR003170">
    <property type="entry name" value="MurB"/>
</dbReference>
<evidence type="ECO:0000256" key="14">
    <source>
        <dbReference type="ARBA" id="ARBA00023316"/>
    </source>
</evidence>
<keyword evidence="10 16" id="KW-0133">Cell shape</keyword>
<evidence type="ECO:0000256" key="3">
    <source>
        <dbReference type="ARBA" id="ARBA00004496"/>
    </source>
</evidence>
<evidence type="ECO:0000256" key="7">
    <source>
        <dbReference type="ARBA" id="ARBA00022630"/>
    </source>
</evidence>
<dbReference type="Gene3D" id="3.90.78.10">
    <property type="entry name" value="UDP-N-acetylenolpyruvoylglucosamine reductase, C-terminal domain"/>
    <property type="match status" value="1"/>
</dbReference>
<dbReference type="STRING" id="1702221.AALO17_17230"/>
<feature type="active site" evidence="16">
    <location>
        <position position="171"/>
    </location>
</feature>
<dbReference type="InterPro" id="IPR016167">
    <property type="entry name" value="FAD-bd_PCMH_sub1"/>
</dbReference>
<dbReference type="Pfam" id="PF01565">
    <property type="entry name" value="FAD_binding_4"/>
    <property type="match status" value="1"/>
</dbReference>
<keyword evidence="9 16" id="KW-0521">NADP</keyword>
<evidence type="ECO:0000313" key="19">
    <source>
        <dbReference type="Proteomes" id="UP000069771"/>
    </source>
</evidence>
<sequence length="300" mass="33614">MNLTDLLKLYGDVQEHEPMSAHTTYKIGGTARWFIQPRSVTALMRIMQLLDAENIPWIVLGRGSNLLVPDGAWPGAVINLDYTFNDCYFEPDGILYAQAGCALPALAVEAMKHSMSGLEFASGIPGSLGGGLYMNAGAYRSDLSSILLEVLILRDRKVEWVSREDLDYSYRHSAFQEHRDWTILAAKFQLEKSDQNHIRQLMASRQQRRMDTQPLDKPCAGSTFRNPGDMPAWEIIDRLGLRGRQIGGARISDKHSNFIVNAGGATCRDVMALIDLVKTEARRVFDVDMIPEVEIPEWTA</sequence>
<evidence type="ECO:0000256" key="10">
    <source>
        <dbReference type="ARBA" id="ARBA00022960"/>
    </source>
</evidence>
<dbReference type="GO" id="GO:0008762">
    <property type="term" value="F:UDP-N-acetylmuramate dehydrogenase activity"/>
    <property type="evidence" value="ECO:0007669"/>
    <property type="project" value="UniProtKB-UniRule"/>
</dbReference>
<evidence type="ECO:0000313" key="18">
    <source>
        <dbReference type="EMBL" id="AMK54857.1"/>
    </source>
</evidence>
<keyword evidence="5 16" id="KW-0963">Cytoplasm</keyword>
<keyword evidence="13 16" id="KW-0131">Cell cycle</keyword>
<dbReference type="Gene3D" id="3.30.465.10">
    <property type="match status" value="1"/>
</dbReference>
<dbReference type="NCBIfam" id="NF010480">
    <property type="entry name" value="PRK13905.1"/>
    <property type="match status" value="1"/>
</dbReference>
<dbReference type="EC" id="1.3.1.98" evidence="16"/>
<dbReference type="RefSeq" id="WP_067557797.1">
    <property type="nucleotide sequence ID" value="NZ_CANASY010000001.1"/>
</dbReference>
<dbReference type="EMBL" id="CP011391">
    <property type="protein sequence ID" value="AMK54857.1"/>
    <property type="molecule type" value="Genomic_DNA"/>
</dbReference>
<feature type="active site" evidence="16">
    <location>
        <position position="292"/>
    </location>
</feature>
<evidence type="ECO:0000256" key="8">
    <source>
        <dbReference type="ARBA" id="ARBA00022827"/>
    </source>
</evidence>
<dbReference type="Gene3D" id="3.30.43.10">
    <property type="entry name" value="Uridine Diphospho-n-acetylenolpyruvylglucosamine Reductase, domain 2"/>
    <property type="match status" value="1"/>
</dbReference>
<comment type="similarity">
    <text evidence="16">Belongs to the MurB family.</text>
</comment>
<dbReference type="SUPFAM" id="SSF56176">
    <property type="entry name" value="FAD-binding/transporter-associated domain-like"/>
    <property type="match status" value="1"/>
</dbReference>
<dbReference type="PANTHER" id="PTHR21071">
    <property type="entry name" value="UDP-N-ACETYLENOLPYRUVOYLGLUCOSAMINE REDUCTASE"/>
    <property type="match status" value="1"/>
</dbReference>
<evidence type="ECO:0000256" key="5">
    <source>
        <dbReference type="ARBA" id="ARBA00022490"/>
    </source>
</evidence>
<evidence type="ECO:0000256" key="12">
    <source>
        <dbReference type="ARBA" id="ARBA00023002"/>
    </source>
</evidence>
<dbReference type="InterPro" id="IPR006094">
    <property type="entry name" value="Oxid_FAD_bind_N"/>
</dbReference>
<comment type="cofactor">
    <cofactor evidence="1 16">
        <name>FAD</name>
        <dbReference type="ChEBI" id="CHEBI:57692"/>
    </cofactor>
</comment>
<dbReference type="GeneID" id="78478380"/>
<dbReference type="GO" id="GO:0005829">
    <property type="term" value="C:cytosol"/>
    <property type="evidence" value="ECO:0007669"/>
    <property type="project" value="TreeGrafter"/>
</dbReference>
<dbReference type="PROSITE" id="PS51387">
    <property type="entry name" value="FAD_PCMH"/>
    <property type="match status" value="1"/>
</dbReference>
<evidence type="ECO:0000256" key="1">
    <source>
        <dbReference type="ARBA" id="ARBA00001974"/>
    </source>
</evidence>
<dbReference type="HAMAP" id="MF_00037">
    <property type="entry name" value="MurB"/>
    <property type="match status" value="1"/>
</dbReference>
<keyword evidence="6 16" id="KW-0132">Cell division</keyword>
<accession>A0A140DW30</accession>
<dbReference type="GO" id="GO:0051301">
    <property type="term" value="P:cell division"/>
    <property type="evidence" value="ECO:0007669"/>
    <property type="project" value="UniProtKB-KW"/>
</dbReference>
<evidence type="ECO:0000256" key="16">
    <source>
        <dbReference type="HAMAP-Rule" id="MF_00037"/>
    </source>
</evidence>
<evidence type="ECO:0000256" key="15">
    <source>
        <dbReference type="ARBA" id="ARBA00048914"/>
    </source>
</evidence>
<keyword evidence="19" id="KW-1185">Reference proteome</keyword>
<evidence type="ECO:0000256" key="9">
    <source>
        <dbReference type="ARBA" id="ARBA00022857"/>
    </source>
</evidence>
<comment type="catalytic activity">
    <reaction evidence="15 16">
        <text>UDP-N-acetyl-alpha-D-muramate + NADP(+) = UDP-N-acetyl-3-O-(1-carboxyvinyl)-alpha-D-glucosamine + NADPH + H(+)</text>
        <dbReference type="Rhea" id="RHEA:12248"/>
        <dbReference type="ChEBI" id="CHEBI:15378"/>
        <dbReference type="ChEBI" id="CHEBI:57783"/>
        <dbReference type="ChEBI" id="CHEBI:58349"/>
        <dbReference type="ChEBI" id="CHEBI:68483"/>
        <dbReference type="ChEBI" id="CHEBI:70757"/>
        <dbReference type="EC" id="1.3.1.98"/>
    </reaction>
</comment>
<gene>
    <name evidence="16" type="primary">murB</name>
    <name evidence="18" type="ORF">AALO17_17230</name>
</gene>
<evidence type="ECO:0000256" key="2">
    <source>
        <dbReference type="ARBA" id="ARBA00003921"/>
    </source>
</evidence>
<keyword evidence="14 16" id="KW-0961">Cell wall biogenesis/degradation</keyword>
<dbReference type="AlphaFoldDB" id="A0A140DW30"/>
<dbReference type="NCBIfam" id="TIGR00179">
    <property type="entry name" value="murB"/>
    <property type="match status" value="1"/>
</dbReference>
<dbReference type="InterPro" id="IPR016169">
    <property type="entry name" value="FAD-bd_PCMH_sub2"/>
</dbReference>
<dbReference type="Proteomes" id="UP000069771">
    <property type="component" value="Chromosome"/>
</dbReference>
<feature type="domain" description="FAD-binding PCMH-type" evidence="17">
    <location>
        <begin position="26"/>
        <end position="193"/>
    </location>
</feature>
<dbReference type="SUPFAM" id="SSF56194">
    <property type="entry name" value="Uridine diphospho-N-Acetylenolpyruvylglucosamine reductase, MurB, C-terminal domain"/>
    <property type="match status" value="1"/>
</dbReference>
<keyword evidence="12 16" id="KW-0560">Oxidoreductase</keyword>
<dbReference type="PATRIC" id="fig|1702221.3.peg.1679"/>
<evidence type="ECO:0000256" key="4">
    <source>
        <dbReference type="ARBA" id="ARBA00004752"/>
    </source>
</evidence>
<dbReference type="InterPro" id="IPR036635">
    <property type="entry name" value="MurB_C_sf"/>
</dbReference>
<name>A0A140DW30_9FIRM</name>
<keyword evidence="11 16" id="KW-0573">Peptidoglycan synthesis</keyword>
<dbReference type="GO" id="GO:0008360">
    <property type="term" value="P:regulation of cell shape"/>
    <property type="evidence" value="ECO:0007669"/>
    <property type="project" value="UniProtKB-KW"/>
</dbReference>
<evidence type="ECO:0000256" key="13">
    <source>
        <dbReference type="ARBA" id="ARBA00023306"/>
    </source>
</evidence>
<dbReference type="GO" id="GO:0009252">
    <property type="term" value="P:peptidoglycan biosynthetic process"/>
    <property type="evidence" value="ECO:0007669"/>
    <property type="project" value="UniProtKB-UniRule"/>
</dbReference>
<evidence type="ECO:0000259" key="17">
    <source>
        <dbReference type="PROSITE" id="PS51387"/>
    </source>
</evidence>
<dbReference type="InterPro" id="IPR036318">
    <property type="entry name" value="FAD-bd_PCMH-like_sf"/>
</dbReference>
<keyword evidence="7 16" id="KW-0285">Flavoprotein</keyword>
<dbReference type="GO" id="GO:0071949">
    <property type="term" value="F:FAD binding"/>
    <property type="evidence" value="ECO:0007669"/>
    <property type="project" value="InterPro"/>
</dbReference>
<dbReference type="InterPro" id="IPR016166">
    <property type="entry name" value="FAD-bd_PCMH"/>
</dbReference>
<organism evidence="18 19">
    <name type="scientific">Faecalibaculum rodentium</name>
    <dbReference type="NCBI Taxonomy" id="1702221"/>
    <lineage>
        <taxon>Bacteria</taxon>
        <taxon>Bacillati</taxon>
        <taxon>Bacillota</taxon>
        <taxon>Erysipelotrichia</taxon>
        <taxon>Erysipelotrichales</taxon>
        <taxon>Erysipelotrichaceae</taxon>
        <taxon>Faecalibaculum</taxon>
    </lineage>
</organism>
<keyword evidence="8 16" id="KW-0274">FAD</keyword>
<dbReference type="KEGG" id="fro:AALO17_17230"/>
<comment type="function">
    <text evidence="2 16">Cell wall formation.</text>
</comment>
<dbReference type="GO" id="GO:0071555">
    <property type="term" value="P:cell wall organization"/>
    <property type="evidence" value="ECO:0007669"/>
    <property type="project" value="UniProtKB-KW"/>
</dbReference>
<dbReference type="InterPro" id="IPR011601">
    <property type="entry name" value="MurB_C"/>
</dbReference>
<dbReference type="Pfam" id="PF02873">
    <property type="entry name" value="MurB_C"/>
    <property type="match status" value="1"/>
</dbReference>
<dbReference type="OrthoDB" id="9804753at2"/>
<feature type="active site" description="Proton donor" evidence="16">
    <location>
        <position position="222"/>
    </location>
</feature>
<dbReference type="UniPathway" id="UPA00219"/>
<comment type="subcellular location">
    <subcellularLocation>
        <location evidence="3 16">Cytoplasm</location>
    </subcellularLocation>
</comment>
<reference evidence="18 19" key="1">
    <citation type="journal article" date="2016" name="Gut Pathog.">
        <title>Whole genome sequencing of "Faecalibaculum rodentium" ALO17, isolated from C57BL/6J laboratory mouse feces.</title>
        <authorList>
            <person name="Lim S."/>
            <person name="Chang D.H."/>
            <person name="Ahn S."/>
            <person name="Kim B.C."/>
        </authorList>
    </citation>
    <scope>NUCLEOTIDE SEQUENCE [LARGE SCALE GENOMIC DNA]</scope>
    <source>
        <strain evidence="18 19">Alo17</strain>
    </source>
</reference>
<proteinExistence type="inferred from homology"/>
<dbReference type="PANTHER" id="PTHR21071:SF4">
    <property type="entry name" value="UDP-N-ACETYLENOLPYRUVOYLGLUCOSAMINE REDUCTASE"/>
    <property type="match status" value="1"/>
</dbReference>